<evidence type="ECO:0000313" key="1">
    <source>
        <dbReference type="EMBL" id="ABK43571.1"/>
    </source>
</evidence>
<dbReference type="KEGG" id="mgm:Mmc1_1053"/>
<gene>
    <name evidence="1" type="ordered locus">Mmc1_1053</name>
</gene>
<organism evidence="1 2">
    <name type="scientific">Magnetococcus marinus (strain ATCC BAA-1437 / JCM 17883 / MC-1)</name>
    <dbReference type="NCBI Taxonomy" id="156889"/>
    <lineage>
        <taxon>Bacteria</taxon>
        <taxon>Pseudomonadati</taxon>
        <taxon>Pseudomonadota</taxon>
        <taxon>Magnetococcia</taxon>
        <taxon>Magnetococcales</taxon>
        <taxon>Magnetococcaceae</taxon>
        <taxon>Magnetococcus</taxon>
    </lineage>
</organism>
<dbReference type="InterPro" id="IPR007402">
    <property type="entry name" value="DUF455"/>
</dbReference>
<dbReference type="EMBL" id="CP000471">
    <property type="protein sequence ID" value="ABK43571.1"/>
    <property type="molecule type" value="Genomic_DNA"/>
</dbReference>
<dbReference type="RefSeq" id="WP_011712728.1">
    <property type="nucleotide sequence ID" value="NC_008576.1"/>
</dbReference>
<protein>
    <recommendedName>
        <fullName evidence="3">Ferritin-like domain-containing protein</fullName>
    </recommendedName>
</protein>
<evidence type="ECO:0000313" key="2">
    <source>
        <dbReference type="Proteomes" id="UP000002586"/>
    </source>
</evidence>
<dbReference type="SUPFAM" id="SSF47240">
    <property type="entry name" value="Ferritin-like"/>
    <property type="match status" value="1"/>
</dbReference>
<dbReference type="InterPro" id="IPR011197">
    <property type="entry name" value="UCP012318"/>
</dbReference>
<dbReference type="Proteomes" id="UP000002586">
    <property type="component" value="Chromosome"/>
</dbReference>
<reference evidence="2" key="1">
    <citation type="journal article" date="2009" name="Appl. Environ. Microbiol.">
        <title>Complete genome sequence of the chemolithoautotrophic marine magnetotactic coccus strain MC-1.</title>
        <authorList>
            <person name="Schubbe S."/>
            <person name="Williams T.J."/>
            <person name="Xie G."/>
            <person name="Kiss H.E."/>
            <person name="Brettin T.S."/>
            <person name="Martinez D."/>
            <person name="Ross C.A."/>
            <person name="Schuler D."/>
            <person name="Cox B.L."/>
            <person name="Nealson K.H."/>
            <person name="Bazylinski D.A."/>
        </authorList>
    </citation>
    <scope>NUCLEOTIDE SEQUENCE [LARGE SCALE GENOMIC DNA]</scope>
    <source>
        <strain evidence="2">ATCC BAA-1437 / JCM 17883 / MC-1</strain>
    </source>
</reference>
<dbReference type="HOGENOM" id="CLU_035354_0_1_5"/>
<dbReference type="AlphaFoldDB" id="A0L6H8"/>
<dbReference type="OrthoDB" id="9778629at2"/>
<accession>A0L6H8</accession>
<name>A0L6H8_MAGMM</name>
<keyword evidence="2" id="KW-1185">Reference proteome</keyword>
<sequence length="274" mass="30413">MDNLYATAREAALAAYYAPNPEDKMAFTRYAAALWLALPADTDYGPMAHGGVTEPGRPVAPCLVPPNKVPKRNPNTEQGRAIHIHALTHIEFVATNLAWDAVLRFGGLPHGYYQDWVQVALEEADHYARLQARLGQFGYGYGDFAAHNGLWEMAQRTAEDPLQRMMLVPRYLEARALEAVPIMRRKFLEAGDPQTAQLLAEIGEEEVGHVAAGSRWFAQLCSQRGLDRQRAFLDLLEGKGRFKPGSKGAIDRTLRSRAGFTPWELDQLEGAPST</sequence>
<dbReference type="PANTHER" id="PTHR42782:SF4">
    <property type="entry name" value="DUF455 DOMAIN-CONTAINING PROTEIN"/>
    <property type="match status" value="1"/>
</dbReference>
<dbReference type="PIRSF" id="PIRSF012318">
    <property type="entry name" value="UCP012318"/>
    <property type="match status" value="1"/>
</dbReference>
<dbReference type="InterPro" id="IPR009078">
    <property type="entry name" value="Ferritin-like_SF"/>
</dbReference>
<dbReference type="eggNOG" id="COG2833">
    <property type="taxonomic scope" value="Bacteria"/>
</dbReference>
<dbReference type="CDD" id="cd00657">
    <property type="entry name" value="Ferritin_like"/>
    <property type="match status" value="1"/>
</dbReference>
<dbReference type="Pfam" id="PF04305">
    <property type="entry name" value="DUF455"/>
    <property type="match status" value="1"/>
</dbReference>
<proteinExistence type="predicted"/>
<dbReference type="PANTHER" id="PTHR42782">
    <property type="entry name" value="SI:CH73-314G15.3"/>
    <property type="match status" value="1"/>
</dbReference>
<evidence type="ECO:0008006" key="3">
    <source>
        <dbReference type="Google" id="ProtNLM"/>
    </source>
</evidence>
<reference evidence="1 2" key="2">
    <citation type="journal article" date="2012" name="Int. J. Syst. Evol. Microbiol.">
        <title>Magnetococcus marinus gen. nov., sp. nov., a marine, magnetotactic bacterium that represents a novel lineage (Magnetococcaceae fam. nov.; Magnetococcales ord. nov.) at the base of the Alphaproteobacteria.</title>
        <authorList>
            <person name="Bazylinski D.A."/>
            <person name="Williams T.J."/>
            <person name="Lefevre C.T."/>
            <person name="Berg R.J."/>
            <person name="Zhang C.L."/>
            <person name="Bowser S.S."/>
            <person name="Dean A.J."/>
            <person name="Beveridge T.J."/>
        </authorList>
    </citation>
    <scope>NUCLEOTIDE SEQUENCE [LARGE SCALE GENOMIC DNA]</scope>
    <source>
        <strain evidence="2">ATCC BAA-1437 / JCM 17883 / MC-1</strain>
    </source>
</reference>
<dbReference type="STRING" id="156889.Mmc1_1053"/>